<evidence type="ECO:0000313" key="1">
    <source>
        <dbReference type="EMBL" id="OEV19994.1"/>
    </source>
</evidence>
<protein>
    <submittedName>
        <fullName evidence="1">Uncharacterized protein</fullName>
    </submittedName>
</protein>
<dbReference type="EMBL" id="LJGZ01000030">
    <property type="protein sequence ID" value="OEV19994.1"/>
    <property type="molecule type" value="Genomic_DNA"/>
</dbReference>
<dbReference type="AlphaFoldDB" id="A0A1E7LUX6"/>
<comment type="caution">
    <text evidence="1">The sequence shown here is derived from an EMBL/GenBank/DDBJ whole genome shotgun (WGS) entry which is preliminary data.</text>
</comment>
<dbReference type="RefSeq" id="WP_070201363.1">
    <property type="nucleotide sequence ID" value="NZ_LJGZ01000030.1"/>
</dbReference>
<keyword evidence="2" id="KW-1185">Reference proteome</keyword>
<organism evidence="1 2">
    <name type="scientific">Streptomyces nanshensis</name>
    <dbReference type="NCBI Taxonomy" id="518642"/>
    <lineage>
        <taxon>Bacteria</taxon>
        <taxon>Bacillati</taxon>
        <taxon>Actinomycetota</taxon>
        <taxon>Actinomycetes</taxon>
        <taxon>Kitasatosporales</taxon>
        <taxon>Streptomycetaceae</taxon>
        <taxon>Streptomyces</taxon>
    </lineage>
</organism>
<accession>A0A1E7LUX6</accession>
<reference evidence="1 2" key="1">
    <citation type="journal article" date="2016" name="Front. Microbiol.">
        <title>Comparative Genomics Analysis of Streptomyces Species Reveals Their Adaptation to the Marine Environment and Their Diversity at the Genomic Level.</title>
        <authorList>
            <person name="Tian X."/>
            <person name="Zhang Z."/>
            <person name="Yang T."/>
            <person name="Chen M."/>
            <person name="Li J."/>
            <person name="Chen F."/>
            <person name="Yang J."/>
            <person name="Li W."/>
            <person name="Zhang B."/>
            <person name="Zhang Z."/>
            <person name="Wu J."/>
            <person name="Zhang C."/>
            <person name="Long L."/>
            <person name="Xiao J."/>
        </authorList>
    </citation>
    <scope>NUCLEOTIDE SEQUENCE [LARGE SCALE GENOMIC DNA]</scope>
    <source>
        <strain evidence="1 2">SCSIO M10372</strain>
    </source>
</reference>
<dbReference type="PATRIC" id="fig|518642.7.peg.2048"/>
<dbReference type="Proteomes" id="UP000175971">
    <property type="component" value="Unassembled WGS sequence"/>
</dbReference>
<dbReference type="OrthoDB" id="3212632at2"/>
<evidence type="ECO:0000313" key="2">
    <source>
        <dbReference type="Proteomes" id="UP000175971"/>
    </source>
</evidence>
<sequence>MSPTIKALPAAETVAVRAREIHAAIEADQEFPAFKAASLKYDADWQCFTGSVVVAHYDQEQDKHGLFAEGLRALCLKAAVYERTGDENAAEIPIAVPVDEMTHAMIAQPQLLARIAARVGVAIIHQTDQEHTNWREEDYTHQAYRAAWGEPDRRLWLPAEEVTRRLAWLDQKYAAMGFRKQGQAHDFGFSAEELSALAVSQGPGASR</sequence>
<name>A0A1E7LUX6_9ACTN</name>
<proteinExistence type="predicted"/>
<gene>
    <name evidence="1" type="ORF">AN221_14705</name>
</gene>